<evidence type="ECO:0000256" key="3">
    <source>
        <dbReference type="ARBA" id="ARBA00024446"/>
    </source>
</evidence>
<dbReference type="AlphaFoldDB" id="A0A084JL04"/>
<evidence type="ECO:0000313" key="4">
    <source>
        <dbReference type="EMBL" id="KEZ89638.1"/>
    </source>
</evidence>
<comment type="subcellular location">
    <subcellularLocation>
        <location evidence="1">Carboxysome</location>
    </subcellularLocation>
</comment>
<dbReference type="CDD" id="cd01614">
    <property type="entry name" value="EutN_CcmL"/>
    <property type="match status" value="1"/>
</dbReference>
<name>A0A084JL04_9FIRM</name>
<comment type="caution">
    <text evidence="4">The sequence shown here is derived from an EMBL/GenBank/DDBJ whole genome shotgun (WGS) entry which is preliminary data.</text>
</comment>
<reference evidence="4 5" key="1">
    <citation type="submission" date="2014-07" db="EMBL/GenBank/DDBJ databases">
        <title>Draft genome of Clostridium celerecrescens 152B isolated from sediments associated with methane hydrate from Krishna Godavari basin.</title>
        <authorList>
            <person name="Honkalas V.S."/>
            <person name="Dabir A.P."/>
            <person name="Arora P."/>
            <person name="Dhakephalkar P.K."/>
        </authorList>
    </citation>
    <scope>NUCLEOTIDE SEQUENCE [LARGE SCALE GENOMIC DNA]</scope>
    <source>
        <strain evidence="4 5">152B</strain>
    </source>
</reference>
<dbReference type="OrthoDB" id="196195at2"/>
<dbReference type="Proteomes" id="UP000028525">
    <property type="component" value="Unassembled WGS sequence"/>
</dbReference>
<proteinExistence type="predicted"/>
<sequence>MILGTIMGTVVSTRKCRNLVGFKLLLVEPFYGNKKDIFVAADTIGAGIGELVLVTTDNTTQYALDRSAPIDAYIVGIVDAPPQPGR</sequence>
<dbReference type="RefSeq" id="WP_038281643.1">
    <property type="nucleotide sequence ID" value="NZ_JPME01000015.1"/>
</dbReference>
<dbReference type="STRING" id="29354.IO98_13140"/>
<dbReference type="SUPFAM" id="SSF159133">
    <property type="entry name" value="EutN/CcmL-like"/>
    <property type="match status" value="1"/>
</dbReference>
<organism evidence="4 5">
    <name type="scientific">Lacrimispora celerecrescens</name>
    <dbReference type="NCBI Taxonomy" id="29354"/>
    <lineage>
        <taxon>Bacteria</taxon>
        <taxon>Bacillati</taxon>
        <taxon>Bacillota</taxon>
        <taxon>Clostridia</taxon>
        <taxon>Lachnospirales</taxon>
        <taxon>Lachnospiraceae</taxon>
        <taxon>Lacrimispora</taxon>
    </lineage>
</organism>
<dbReference type="PROSITE" id="PS51932">
    <property type="entry name" value="BMV"/>
    <property type="match status" value="1"/>
</dbReference>
<dbReference type="InterPro" id="IPR004992">
    <property type="entry name" value="EutN_CcmL"/>
</dbReference>
<dbReference type="InterPro" id="IPR036677">
    <property type="entry name" value="EutN_CcmL_sf"/>
</dbReference>
<dbReference type="Gene3D" id="2.40.50.220">
    <property type="entry name" value="EutN/Ccml"/>
    <property type="match status" value="1"/>
</dbReference>
<dbReference type="PANTHER" id="PTHR36539">
    <property type="entry name" value="ETHANOLAMINE UTILIZATION PROTEIN EUTN"/>
    <property type="match status" value="1"/>
</dbReference>
<evidence type="ECO:0000256" key="2">
    <source>
        <dbReference type="ARBA" id="ARBA00023669"/>
    </source>
</evidence>
<dbReference type="EMBL" id="JPME01000015">
    <property type="protein sequence ID" value="KEZ89638.1"/>
    <property type="molecule type" value="Genomic_DNA"/>
</dbReference>
<protein>
    <submittedName>
        <fullName evidence="4">Ethanolamine utilization protein EutN</fullName>
    </submittedName>
</protein>
<keyword evidence="2" id="KW-1282">Carboxysome</keyword>
<gene>
    <name evidence="4" type="ORF">IO98_13140</name>
</gene>
<dbReference type="Pfam" id="PF03319">
    <property type="entry name" value="EutN_CcmL"/>
    <property type="match status" value="1"/>
</dbReference>
<keyword evidence="5" id="KW-1185">Reference proteome</keyword>
<accession>A0A084JL04</accession>
<dbReference type="PANTHER" id="PTHR36539:SF1">
    <property type="entry name" value="BACTERIAL MICROCOMPARTMENT SHELL VERTEX PROTEIN EUTN"/>
    <property type="match status" value="1"/>
</dbReference>
<evidence type="ECO:0000256" key="1">
    <source>
        <dbReference type="ARBA" id="ARBA00023587"/>
    </source>
</evidence>
<evidence type="ECO:0000313" key="5">
    <source>
        <dbReference type="Proteomes" id="UP000028525"/>
    </source>
</evidence>
<dbReference type="GO" id="GO:0031470">
    <property type="term" value="C:carboxysome"/>
    <property type="evidence" value="ECO:0007669"/>
    <property type="project" value="UniProtKB-SubCell"/>
</dbReference>
<keyword evidence="3" id="KW-1283">Bacterial microcompartment</keyword>